<comment type="subcellular location">
    <subcellularLocation>
        <location evidence="2">Cell membrane</location>
        <topology evidence="2">Multi-pass membrane protein</topology>
    </subcellularLocation>
</comment>
<name>A0A340XD88_LIPVE</name>
<evidence type="ECO:0000259" key="15">
    <source>
        <dbReference type="PROSITE" id="PS50262"/>
    </source>
</evidence>
<keyword evidence="9 14" id="KW-0472">Membrane</keyword>
<comment type="function">
    <text evidence="1">Putative pheromone receptor.</text>
</comment>
<dbReference type="GO" id="GO:0019236">
    <property type="term" value="P:response to pheromone"/>
    <property type="evidence" value="ECO:0007669"/>
    <property type="project" value="UniProtKB-KW"/>
</dbReference>
<keyword evidence="7 14" id="KW-1133">Transmembrane helix</keyword>
<dbReference type="GeneID" id="103088296"/>
<evidence type="ECO:0000256" key="6">
    <source>
        <dbReference type="ARBA" id="ARBA00022692"/>
    </source>
</evidence>
<dbReference type="OrthoDB" id="9606139at2759"/>
<evidence type="ECO:0000313" key="16">
    <source>
        <dbReference type="Proteomes" id="UP000265300"/>
    </source>
</evidence>
<gene>
    <name evidence="17" type="primary">LOC103088296</name>
</gene>
<feature type="domain" description="G-protein coupled receptors family 1 profile" evidence="15">
    <location>
        <begin position="13"/>
        <end position="277"/>
    </location>
</feature>
<keyword evidence="6 14" id="KW-0812">Transmembrane</keyword>
<keyword evidence="12" id="KW-0807">Transducer</keyword>
<evidence type="ECO:0000256" key="1">
    <source>
        <dbReference type="ARBA" id="ARBA00003878"/>
    </source>
</evidence>
<dbReference type="InterPro" id="IPR017452">
    <property type="entry name" value="GPCR_Rhodpsn_7TM"/>
</dbReference>
<reference evidence="17" key="1">
    <citation type="submission" date="2025-08" db="UniProtKB">
        <authorList>
            <consortium name="RefSeq"/>
        </authorList>
    </citation>
    <scope>IDENTIFICATION</scope>
</reference>
<evidence type="ECO:0000256" key="8">
    <source>
        <dbReference type="ARBA" id="ARBA00023040"/>
    </source>
</evidence>
<evidence type="ECO:0000313" key="17">
    <source>
        <dbReference type="RefSeq" id="XP_007459406.1"/>
    </source>
</evidence>
<evidence type="ECO:0000256" key="13">
    <source>
        <dbReference type="SAM" id="MobiDB-lite"/>
    </source>
</evidence>
<dbReference type="GO" id="GO:0016503">
    <property type="term" value="F:pheromone receptor activity"/>
    <property type="evidence" value="ECO:0007669"/>
    <property type="project" value="InterPro"/>
</dbReference>
<keyword evidence="4" id="KW-1003">Cell membrane</keyword>
<keyword evidence="11" id="KW-0325">Glycoprotein</keyword>
<feature type="compositionally biased region" description="Polar residues" evidence="13">
    <location>
        <begin position="372"/>
        <end position="383"/>
    </location>
</feature>
<organism evidence="16 17">
    <name type="scientific">Lipotes vexillifer</name>
    <name type="common">Yangtze river dolphin</name>
    <dbReference type="NCBI Taxonomy" id="118797"/>
    <lineage>
        <taxon>Eukaryota</taxon>
        <taxon>Metazoa</taxon>
        <taxon>Chordata</taxon>
        <taxon>Craniata</taxon>
        <taxon>Vertebrata</taxon>
        <taxon>Euteleostomi</taxon>
        <taxon>Mammalia</taxon>
        <taxon>Eutheria</taxon>
        <taxon>Laurasiatheria</taxon>
        <taxon>Artiodactyla</taxon>
        <taxon>Whippomorpha</taxon>
        <taxon>Cetacea</taxon>
        <taxon>Odontoceti</taxon>
        <taxon>Lipotidae</taxon>
        <taxon>Lipotes</taxon>
    </lineage>
</organism>
<feature type="transmembrane region" description="Helical" evidence="14">
    <location>
        <begin position="227"/>
        <end position="251"/>
    </location>
</feature>
<dbReference type="PRINTS" id="PR01534">
    <property type="entry name" value="VOMERONASL1R"/>
</dbReference>
<dbReference type="AlphaFoldDB" id="A0A340XD88"/>
<dbReference type="CDD" id="cd13949">
    <property type="entry name" value="7tm_V1R_pheromone"/>
    <property type="match status" value="1"/>
</dbReference>
<comment type="similarity">
    <text evidence="3">Belongs to the G-protein coupled receptor 1 family.</text>
</comment>
<dbReference type="RefSeq" id="XP_007459406.1">
    <property type="nucleotide sequence ID" value="XM_007459344.1"/>
</dbReference>
<feature type="region of interest" description="Disordered" evidence="13">
    <location>
        <begin position="359"/>
        <end position="383"/>
    </location>
</feature>
<evidence type="ECO:0000256" key="3">
    <source>
        <dbReference type="ARBA" id="ARBA00010663"/>
    </source>
</evidence>
<dbReference type="KEGG" id="lve:103088296"/>
<keyword evidence="10" id="KW-0675">Receptor</keyword>
<keyword evidence="8" id="KW-0297">G-protein coupled receptor</keyword>
<evidence type="ECO:0000256" key="12">
    <source>
        <dbReference type="ARBA" id="ARBA00023224"/>
    </source>
</evidence>
<dbReference type="Gene3D" id="1.20.1070.10">
    <property type="entry name" value="Rhodopsin 7-helix transmembrane proteins"/>
    <property type="match status" value="1"/>
</dbReference>
<feature type="compositionally biased region" description="Basic and acidic residues" evidence="13">
    <location>
        <begin position="359"/>
        <end position="370"/>
    </location>
</feature>
<evidence type="ECO:0000256" key="2">
    <source>
        <dbReference type="ARBA" id="ARBA00004651"/>
    </source>
</evidence>
<accession>A0A340XD88</accession>
<dbReference type="Proteomes" id="UP000265300">
    <property type="component" value="Unplaced"/>
</dbReference>
<feature type="transmembrane region" description="Helical" evidence="14">
    <location>
        <begin position="6"/>
        <end position="24"/>
    </location>
</feature>
<feature type="transmembrane region" description="Helical" evidence="14">
    <location>
        <begin position="176"/>
        <end position="198"/>
    </location>
</feature>
<evidence type="ECO:0000256" key="5">
    <source>
        <dbReference type="ARBA" id="ARBA00022507"/>
    </source>
</evidence>
<dbReference type="Pfam" id="PF03402">
    <property type="entry name" value="V1R"/>
    <property type="match status" value="1"/>
</dbReference>
<evidence type="ECO:0000256" key="9">
    <source>
        <dbReference type="ARBA" id="ARBA00023136"/>
    </source>
</evidence>
<sequence length="433" mass="49094">MIFLSQNILGILGNFSLLYHYLFCHFTGYSLRFTDLIVEHLLIANSLVMLSTGIPRTMEAFGWKHFLNDIECKIVYCIHREARYVSIGNICLLSVCQTINISPRNSRWAQLKMKVPKYIESSIFLCWILHMLISIIFTRYVTDNWSNKNITKKKDLGFCYALIHNRITVLLNVGLLLFPDVSCLVLMTWSSVSMVFILPRHKQSVLYIHTTNISPRSSPESRATQSILVLVSTFVSLYTLSSIFHICLALFNNPSRWLVNSAALITACFPTVSPYILMSHDLRRTRVDNKEKPQFVFLVVADCSPVSPETKDRRGWLFQHFKVLLPVAVLGAGEGAVLTPLKAYSQDAGVIPQHNIDEKRTQNRRRKEEETAVSQMNSSSSSLFGVKEESLRCEGSGDSSCITRYVRMDEADDTAPVIIPHIHSESQNPPLGL</sequence>
<feature type="transmembrane region" description="Helical" evidence="14">
    <location>
        <begin position="123"/>
        <end position="142"/>
    </location>
</feature>
<dbReference type="PANTHER" id="PTHR24062">
    <property type="entry name" value="VOMERONASAL TYPE-1 RECEPTOR"/>
    <property type="match status" value="1"/>
</dbReference>
<dbReference type="PROSITE" id="PS50262">
    <property type="entry name" value="G_PROTEIN_RECEP_F1_2"/>
    <property type="match status" value="1"/>
</dbReference>
<evidence type="ECO:0000256" key="4">
    <source>
        <dbReference type="ARBA" id="ARBA00022475"/>
    </source>
</evidence>
<evidence type="ECO:0000256" key="14">
    <source>
        <dbReference type="SAM" id="Phobius"/>
    </source>
</evidence>
<keyword evidence="5" id="KW-0589">Pheromone response</keyword>
<evidence type="ECO:0000256" key="11">
    <source>
        <dbReference type="ARBA" id="ARBA00023180"/>
    </source>
</evidence>
<keyword evidence="16" id="KW-1185">Reference proteome</keyword>
<feature type="transmembrane region" description="Helical" evidence="14">
    <location>
        <begin position="257"/>
        <end position="277"/>
    </location>
</feature>
<evidence type="ECO:0000256" key="7">
    <source>
        <dbReference type="ARBA" id="ARBA00022989"/>
    </source>
</evidence>
<protein>
    <submittedName>
        <fullName evidence="17">Vomeronasal type-1 receptor 4-like</fullName>
    </submittedName>
</protein>
<proteinExistence type="inferred from homology"/>
<dbReference type="InterPro" id="IPR004072">
    <property type="entry name" value="Vmron_rcpt_1"/>
</dbReference>
<dbReference type="SUPFAM" id="SSF81321">
    <property type="entry name" value="Family A G protein-coupled receptor-like"/>
    <property type="match status" value="1"/>
</dbReference>
<evidence type="ECO:0000256" key="10">
    <source>
        <dbReference type="ARBA" id="ARBA00023170"/>
    </source>
</evidence>
<dbReference type="FunFam" id="1.20.1070.10:FF:000033">
    <property type="entry name" value="Vomeronasal type-1 receptor"/>
    <property type="match status" value="1"/>
</dbReference>
<dbReference type="GO" id="GO:0007606">
    <property type="term" value="P:sensory perception of chemical stimulus"/>
    <property type="evidence" value="ECO:0007669"/>
    <property type="project" value="UniProtKB-ARBA"/>
</dbReference>
<dbReference type="GO" id="GO:0005886">
    <property type="term" value="C:plasma membrane"/>
    <property type="evidence" value="ECO:0007669"/>
    <property type="project" value="UniProtKB-SubCell"/>
</dbReference>
<dbReference type="InParanoid" id="A0A340XD88"/>